<dbReference type="SUPFAM" id="SSF142433">
    <property type="entry name" value="CinA-like"/>
    <property type="match status" value="1"/>
</dbReference>
<accession>A0ABV7CBI3</accession>
<name>A0ABV7CBI3_9VIBR</name>
<dbReference type="NCBIfam" id="NF002975">
    <property type="entry name" value="PRK03661.1"/>
    <property type="match status" value="1"/>
</dbReference>
<keyword evidence="3" id="KW-1185">Reference proteome</keyword>
<dbReference type="Pfam" id="PF02464">
    <property type="entry name" value="CinA"/>
    <property type="match status" value="1"/>
</dbReference>
<evidence type="ECO:0000259" key="1">
    <source>
        <dbReference type="Pfam" id="PF02464"/>
    </source>
</evidence>
<dbReference type="RefSeq" id="WP_123017294.1">
    <property type="nucleotide sequence ID" value="NZ_AP024911.1"/>
</dbReference>
<dbReference type="NCBIfam" id="TIGR00199">
    <property type="entry name" value="PncC_domain"/>
    <property type="match status" value="1"/>
</dbReference>
<sequence length="164" mass="17222">MESLDILSQTVGKQLQDAEQILVTAESCTGGAVAALITDVAGSSQWFERAFVTYSNEAKQTMIGVQKATLEAYGAVSEPVVQEMAAGALVASNGTIAVAISGIAGPGGGTAQKPVGTVCFAWQDTSGWQCVSTQHFQGDRREVRAQAVCFALQTLSDYLEKNKE</sequence>
<dbReference type="InterPro" id="IPR008136">
    <property type="entry name" value="CinA_C"/>
</dbReference>
<evidence type="ECO:0000313" key="2">
    <source>
        <dbReference type="EMBL" id="MFC3024774.1"/>
    </source>
</evidence>
<dbReference type="InterPro" id="IPR036653">
    <property type="entry name" value="CinA-like_C"/>
</dbReference>
<protein>
    <submittedName>
        <fullName evidence="2">Nicotinamide-nucleotide amidase</fullName>
        <ecNumber evidence="2">3.5.1.42</ecNumber>
    </submittedName>
</protein>
<evidence type="ECO:0000313" key="3">
    <source>
        <dbReference type="Proteomes" id="UP001595384"/>
    </source>
</evidence>
<feature type="domain" description="CinA C-terminal" evidence="1">
    <location>
        <begin position="7"/>
        <end position="158"/>
    </location>
</feature>
<comment type="caution">
    <text evidence="2">The sequence shown here is derived from an EMBL/GenBank/DDBJ whole genome shotgun (WGS) entry which is preliminary data.</text>
</comment>
<proteinExistence type="predicted"/>
<dbReference type="Gene3D" id="3.90.950.20">
    <property type="entry name" value="CinA-like"/>
    <property type="match status" value="1"/>
</dbReference>
<dbReference type="EC" id="3.5.1.42" evidence="2"/>
<reference evidence="3" key="1">
    <citation type="journal article" date="2019" name="Int. J. Syst. Evol. Microbiol.">
        <title>The Global Catalogue of Microorganisms (GCM) 10K type strain sequencing project: providing services to taxonomists for standard genome sequencing and annotation.</title>
        <authorList>
            <consortium name="The Broad Institute Genomics Platform"/>
            <consortium name="The Broad Institute Genome Sequencing Center for Infectious Disease"/>
            <person name="Wu L."/>
            <person name="Ma J."/>
        </authorList>
    </citation>
    <scope>NUCLEOTIDE SEQUENCE [LARGE SCALE GENOMIC DNA]</scope>
    <source>
        <strain evidence="3">KCTC 62784</strain>
    </source>
</reference>
<keyword evidence="2" id="KW-0378">Hydrolase</keyword>
<dbReference type="EMBL" id="JBHRSE010000087">
    <property type="protein sequence ID" value="MFC3024774.1"/>
    <property type="molecule type" value="Genomic_DNA"/>
</dbReference>
<dbReference type="GO" id="GO:0019159">
    <property type="term" value="F:nicotinamide-nucleotide amidase activity"/>
    <property type="evidence" value="ECO:0007669"/>
    <property type="project" value="UniProtKB-EC"/>
</dbReference>
<organism evidence="2 3">
    <name type="scientific">Vibrio zhugei</name>
    <dbReference type="NCBI Taxonomy" id="2479546"/>
    <lineage>
        <taxon>Bacteria</taxon>
        <taxon>Pseudomonadati</taxon>
        <taxon>Pseudomonadota</taxon>
        <taxon>Gammaproteobacteria</taxon>
        <taxon>Vibrionales</taxon>
        <taxon>Vibrionaceae</taxon>
        <taxon>Vibrio</taxon>
    </lineage>
</organism>
<gene>
    <name evidence="2" type="primary">pncC</name>
    <name evidence="2" type="ORF">ACFODT_13170</name>
</gene>
<dbReference type="Proteomes" id="UP001595384">
    <property type="component" value="Unassembled WGS sequence"/>
</dbReference>